<evidence type="ECO:0000256" key="2">
    <source>
        <dbReference type="SAM" id="MobiDB-lite"/>
    </source>
</evidence>
<evidence type="ECO:0000313" key="5">
    <source>
        <dbReference type="Proteomes" id="UP000813384"/>
    </source>
</evidence>
<dbReference type="InterPro" id="IPR025400">
    <property type="entry name" value="Lin1244/Lin1753-like_N"/>
</dbReference>
<comment type="caution">
    <text evidence="4">The sequence shown here is derived from an EMBL/GenBank/DDBJ whole genome shotgun (WGS) entry which is preliminary data.</text>
</comment>
<reference evidence="4" key="2">
    <citation type="submission" date="2021-11" db="EMBL/GenBank/DDBJ databases">
        <authorList>
            <person name="Gilroy R."/>
        </authorList>
    </citation>
    <scope>NUCLEOTIDE SEQUENCE</scope>
    <source>
        <strain evidence="4">150</strain>
    </source>
</reference>
<dbReference type="PANTHER" id="PTHR39196:SF1">
    <property type="entry name" value="PRIMOSOME, DNAD SUBUNIT"/>
    <property type="match status" value="1"/>
</dbReference>
<accession>A0A9E3ZT26</accession>
<dbReference type="Pfam" id="PF14297">
    <property type="entry name" value="Lin1244_N"/>
    <property type="match status" value="1"/>
</dbReference>
<feature type="compositionally biased region" description="Basic and acidic residues" evidence="2">
    <location>
        <begin position="151"/>
        <end position="171"/>
    </location>
</feature>
<dbReference type="AlphaFoldDB" id="A0A9E3ZT26"/>
<evidence type="ECO:0000256" key="1">
    <source>
        <dbReference type="SAM" id="Coils"/>
    </source>
</evidence>
<organism evidence="4 5">
    <name type="scientific">Enterococcus aquimarinus</name>
    <dbReference type="NCBI Taxonomy" id="328396"/>
    <lineage>
        <taxon>Bacteria</taxon>
        <taxon>Bacillati</taxon>
        <taxon>Bacillota</taxon>
        <taxon>Bacilli</taxon>
        <taxon>Lactobacillales</taxon>
        <taxon>Enterococcaceae</taxon>
        <taxon>Enterococcus</taxon>
    </lineage>
</organism>
<feature type="coiled-coil region" evidence="1">
    <location>
        <begin position="248"/>
        <end position="275"/>
    </location>
</feature>
<dbReference type="EMBL" id="JAJJVO010000094">
    <property type="protein sequence ID" value="MCC9273880.1"/>
    <property type="molecule type" value="Genomic_DNA"/>
</dbReference>
<dbReference type="Proteomes" id="UP000813384">
    <property type="component" value="Unassembled WGS sequence"/>
</dbReference>
<feature type="domain" description="Lin1244/Lin1753-like N-terminal" evidence="3">
    <location>
        <begin position="11"/>
        <end position="104"/>
    </location>
</feature>
<keyword evidence="1" id="KW-0175">Coiled coil</keyword>
<evidence type="ECO:0000313" key="4">
    <source>
        <dbReference type="EMBL" id="MCC9273880.1"/>
    </source>
</evidence>
<name>A0A9E3ZT26_9ENTE</name>
<gene>
    <name evidence="4" type="ORF">K8V42_06275</name>
</gene>
<reference evidence="4" key="1">
    <citation type="journal article" date="2021" name="PeerJ">
        <title>Extensive microbial diversity within the chicken gut microbiome revealed by metagenomics and culture.</title>
        <authorList>
            <person name="Gilroy R."/>
            <person name="Ravi A."/>
            <person name="Getino M."/>
            <person name="Pursley I."/>
            <person name="Horton D.L."/>
            <person name="Alikhan N.F."/>
            <person name="Baker D."/>
            <person name="Gharbi K."/>
            <person name="Hall N."/>
            <person name="Watson M."/>
            <person name="Adriaenssens E.M."/>
            <person name="Foster-Nyarko E."/>
            <person name="Jarju S."/>
            <person name="Secka A."/>
            <person name="Antonio M."/>
            <person name="Oren A."/>
            <person name="Chaudhuri R.R."/>
            <person name="La Ragione R."/>
            <person name="Hildebrand F."/>
            <person name="Pallen M.J."/>
        </authorList>
    </citation>
    <scope>NUCLEOTIDE SEQUENCE</scope>
    <source>
        <strain evidence="4">150</strain>
    </source>
</reference>
<dbReference type="PANTHER" id="PTHR39196">
    <property type="entry name" value="PRIMOSOME, DNAD SUBUNIT"/>
    <property type="match status" value="1"/>
</dbReference>
<protein>
    <submittedName>
        <fullName evidence="4">DUF4373 domain-containing protein</fullName>
    </submittedName>
</protein>
<feature type="region of interest" description="Disordered" evidence="2">
    <location>
        <begin position="143"/>
        <end position="171"/>
    </location>
</feature>
<proteinExistence type="predicted"/>
<evidence type="ECO:0000259" key="3">
    <source>
        <dbReference type="Pfam" id="PF14297"/>
    </source>
</evidence>
<sequence>MARPTKKGLDYFPLDVNFLSDIKVRRIVKACGSESVHILIALLAYIYRDDGYHVRWNDDIAFLVADEVGTKEGSVVEVTNKALQVNFFDKDMFDNYNILTSKGIQDRYVLATKERKEVVLEEKYLLTKEVNRSNIIVMPRHNSVNGLSNTQRKEKESKEKKSNKDSPKSRKRIYDESSDYYQLSLYLYQKINQDTAAKEDWTKQPNYQNWADDIRKLVELDGKAVEKVRKMIDWCQGDNFWKTNILSAQKLRDHFEKMEKQAKSLRAKKTVTRKEILPDWKEVTEEEMMIDPEVEKRAQAYIASKKVVEK</sequence>